<dbReference type="AlphaFoldDB" id="X1KC32"/>
<evidence type="ECO:0000313" key="3">
    <source>
        <dbReference type="EMBL" id="GAI04183.1"/>
    </source>
</evidence>
<evidence type="ECO:0000256" key="1">
    <source>
        <dbReference type="ARBA" id="ARBA00023002"/>
    </source>
</evidence>
<reference evidence="3" key="1">
    <citation type="journal article" date="2014" name="Front. Microbiol.">
        <title>High frequency of phylogenetically diverse reductive dehalogenase-homologous genes in deep subseafloor sedimentary metagenomes.</title>
        <authorList>
            <person name="Kawai M."/>
            <person name="Futagami T."/>
            <person name="Toyoda A."/>
            <person name="Takaki Y."/>
            <person name="Nishi S."/>
            <person name="Hori S."/>
            <person name="Arai W."/>
            <person name="Tsubouchi T."/>
            <person name="Morono Y."/>
            <person name="Uchiyama I."/>
            <person name="Ito T."/>
            <person name="Fujiyama A."/>
            <person name="Inagaki F."/>
            <person name="Takami H."/>
        </authorList>
    </citation>
    <scope>NUCLEOTIDE SEQUENCE</scope>
    <source>
        <strain evidence="3">Expedition CK06-06</strain>
    </source>
</reference>
<dbReference type="GO" id="GO:0051287">
    <property type="term" value="F:NAD binding"/>
    <property type="evidence" value="ECO:0007669"/>
    <property type="project" value="InterPro"/>
</dbReference>
<organism evidence="3">
    <name type="scientific">marine sediment metagenome</name>
    <dbReference type="NCBI Taxonomy" id="412755"/>
    <lineage>
        <taxon>unclassified sequences</taxon>
        <taxon>metagenomes</taxon>
        <taxon>ecological metagenomes</taxon>
    </lineage>
</organism>
<dbReference type="PANTHER" id="PTHR21256">
    <property type="entry name" value="HISTIDINOL DEHYDROGENASE HDH"/>
    <property type="match status" value="1"/>
</dbReference>
<feature type="non-terminal residue" evidence="3">
    <location>
        <position position="128"/>
    </location>
</feature>
<keyword evidence="1" id="KW-0560">Oxidoreductase</keyword>
<protein>
    <recommendedName>
        <fullName evidence="4">Histidinol dehydrogenase</fullName>
    </recommendedName>
</protein>
<dbReference type="Gene3D" id="3.40.50.1980">
    <property type="entry name" value="Nitrogenase molybdenum iron protein domain"/>
    <property type="match status" value="1"/>
</dbReference>
<dbReference type="GO" id="GO:0005737">
    <property type="term" value="C:cytoplasm"/>
    <property type="evidence" value="ECO:0007669"/>
    <property type="project" value="TreeGrafter"/>
</dbReference>
<dbReference type="GO" id="GO:0004399">
    <property type="term" value="F:histidinol dehydrogenase activity"/>
    <property type="evidence" value="ECO:0007669"/>
    <property type="project" value="TreeGrafter"/>
</dbReference>
<dbReference type="GO" id="GO:0046872">
    <property type="term" value="F:metal ion binding"/>
    <property type="evidence" value="ECO:0007669"/>
    <property type="project" value="InterPro"/>
</dbReference>
<comment type="caution">
    <text evidence="3">The sequence shown here is derived from an EMBL/GenBank/DDBJ whole genome shotgun (WGS) entry which is preliminary data.</text>
</comment>
<gene>
    <name evidence="3" type="ORF">S06H3_11877</name>
</gene>
<accession>X1KC32</accession>
<name>X1KC32_9ZZZZ</name>
<feature type="region of interest" description="Disordered" evidence="2">
    <location>
        <begin position="108"/>
        <end position="128"/>
    </location>
</feature>
<dbReference type="EMBL" id="BARV01005838">
    <property type="protein sequence ID" value="GAI04183.1"/>
    <property type="molecule type" value="Genomic_DNA"/>
</dbReference>
<dbReference type="PANTHER" id="PTHR21256:SF2">
    <property type="entry name" value="HISTIDINE BIOSYNTHESIS TRIFUNCTIONAL PROTEIN"/>
    <property type="match status" value="1"/>
</dbReference>
<dbReference type="GO" id="GO:0000105">
    <property type="term" value="P:L-histidine biosynthetic process"/>
    <property type="evidence" value="ECO:0007669"/>
    <property type="project" value="TreeGrafter"/>
</dbReference>
<evidence type="ECO:0008006" key="4">
    <source>
        <dbReference type="Google" id="ProtNLM"/>
    </source>
</evidence>
<dbReference type="Pfam" id="PF00815">
    <property type="entry name" value="Histidinol_dh"/>
    <property type="match status" value="1"/>
</dbReference>
<proteinExistence type="predicted"/>
<sequence length="128" mass="15289">MREPRKLADLGREEYKKILRRPYLRLEEVLDTVIPILKEVEKRGDEAVLEFTREFDGVDLTAHQTLLERERIEEAYERVSPEFLDSLKVMRDQVEDFHRHQIRSGWETKKSVSEEGEGKYEIGERFVP</sequence>
<evidence type="ECO:0000256" key="2">
    <source>
        <dbReference type="SAM" id="MobiDB-lite"/>
    </source>
</evidence>
<dbReference type="InterPro" id="IPR012131">
    <property type="entry name" value="Hstdl_DH"/>
</dbReference>